<dbReference type="Proteomes" id="UP000636453">
    <property type="component" value="Unassembled WGS sequence"/>
</dbReference>
<comment type="caution">
    <text evidence="2">The sequence shown here is derived from an EMBL/GenBank/DDBJ whole genome shotgun (WGS) entry which is preliminary data.</text>
</comment>
<feature type="domain" description="X-Tfes XVIPCD" evidence="1">
    <location>
        <begin position="327"/>
        <end position="435"/>
    </location>
</feature>
<gene>
    <name evidence="2" type="ORF">GCM10007167_01660</name>
</gene>
<dbReference type="Pfam" id="PF20410">
    <property type="entry name" value="X-Tfes_XVIPCD"/>
    <property type="match status" value="1"/>
</dbReference>
<sequence>MTGPGVDTPFHRFQRAGANAHQLRMIAEAVSASPELNRAMTEAMRTGRLASFRLLPPSATVYGEYDPHYREIRLHPALFGAPINQESLDKVVDVLAHETRHALQLDEINGFDARMLDRAQAFGQSKGPREWTAFVGDYIAFGRRMEALAELDGINTLADRIRREGNGPVTEVDLAERLRQTSACVEIGADNRYRFKPGVTFDPATQSVRPTPENLAAIARCHFDANPHYRHHYAASAMRLIADRELALRADDPLRPVTDNRIDLARLGLDAKRLRAMPMRLAAEAPFEIVDISDGRSRLIEFRGSAPRRTPELHEARSRMVAGTPADADHPDHALWVKMQDRVRELDRAAGKGWDEHSERLLASALVMAKANGFGADDELRLAFNLPTDRYAAGEIVHLWRDRPTASPDPAANRTHMSTREALAMPAEERYRQLEVLAESLVQTREPARDRLIPPDAPSAARMVMGH</sequence>
<organism evidence="2 3">
    <name type="scientific">Vulcaniibacterium thermophilum</name>
    <dbReference type="NCBI Taxonomy" id="1169913"/>
    <lineage>
        <taxon>Bacteria</taxon>
        <taxon>Pseudomonadati</taxon>
        <taxon>Pseudomonadota</taxon>
        <taxon>Gammaproteobacteria</taxon>
        <taxon>Lysobacterales</taxon>
        <taxon>Lysobacteraceae</taxon>
        <taxon>Vulcaniibacterium</taxon>
    </lineage>
</organism>
<reference evidence="2" key="2">
    <citation type="submission" date="2020-09" db="EMBL/GenBank/DDBJ databases">
        <authorList>
            <person name="Sun Q."/>
            <person name="Kim S."/>
        </authorList>
    </citation>
    <scope>NUCLEOTIDE SEQUENCE</scope>
    <source>
        <strain evidence="2">KCTC 32020</strain>
    </source>
</reference>
<dbReference type="InterPro" id="IPR046519">
    <property type="entry name" value="X-Tfes_XVIPCD"/>
</dbReference>
<name>A0A918YU64_9GAMM</name>
<proteinExistence type="predicted"/>
<reference evidence="2" key="1">
    <citation type="journal article" date="2014" name="Int. J. Syst. Evol. Microbiol.">
        <title>Complete genome sequence of Corynebacterium casei LMG S-19264T (=DSM 44701T), isolated from a smear-ripened cheese.</title>
        <authorList>
            <consortium name="US DOE Joint Genome Institute (JGI-PGF)"/>
            <person name="Walter F."/>
            <person name="Albersmeier A."/>
            <person name="Kalinowski J."/>
            <person name="Ruckert C."/>
        </authorList>
    </citation>
    <scope>NUCLEOTIDE SEQUENCE</scope>
    <source>
        <strain evidence="2">KCTC 32020</strain>
    </source>
</reference>
<keyword evidence="3" id="KW-1185">Reference proteome</keyword>
<evidence type="ECO:0000313" key="3">
    <source>
        <dbReference type="Proteomes" id="UP000636453"/>
    </source>
</evidence>
<accession>A0A918YU64</accession>
<dbReference type="AlphaFoldDB" id="A0A918YU64"/>
<evidence type="ECO:0000313" key="2">
    <source>
        <dbReference type="EMBL" id="GHE25182.1"/>
    </source>
</evidence>
<dbReference type="EMBL" id="BNCF01000001">
    <property type="protein sequence ID" value="GHE25182.1"/>
    <property type="molecule type" value="Genomic_DNA"/>
</dbReference>
<protein>
    <recommendedName>
        <fullName evidence="1">X-Tfes XVIPCD domain-containing protein</fullName>
    </recommendedName>
</protein>
<evidence type="ECO:0000259" key="1">
    <source>
        <dbReference type="Pfam" id="PF20410"/>
    </source>
</evidence>